<accession>A0A831PTB8</accession>
<gene>
    <name evidence="1" type="ORF">ENN52_04595</name>
</gene>
<protein>
    <submittedName>
        <fullName evidence="1">Lysine 2,3-aminomutase</fullName>
    </submittedName>
</protein>
<feature type="non-terminal residue" evidence="1">
    <location>
        <position position="72"/>
    </location>
</feature>
<sequence length="72" mass="8254">MLTDTTTEQKIAERIDADTAVARWNDWQWQVAHAVRDITTFEQALGITLPPEERDALEETVATFPLCVTPYY</sequence>
<reference evidence="1" key="1">
    <citation type="journal article" date="2020" name="mSystems">
        <title>Genome- and Community-Level Interaction Insights into Carbon Utilization and Element Cycling Functions of Hydrothermarchaeota in Hydrothermal Sediment.</title>
        <authorList>
            <person name="Zhou Z."/>
            <person name="Liu Y."/>
            <person name="Xu W."/>
            <person name="Pan J."/>
            <person name="Luo Z.H."/>
            <person name="Li M."/>
        </authorList>
    </citation>
    <scope>NUCLEOTIDE SEQUENCE</scope>
    <source>
        <strain evidence="1">SpSt-1183</strain>
    </source>
</reference>
<dbReference type="EMBL" id="DSBY01000192">
    <property type="protein sequence ID" value="HDS63393.1"/>
    <property type="molecule type" value="Genomic_DNA"/>
</dbReference>
<dbReference type="Proteomes" id="UP000885648">
    <property type="component" value="Unassembled WGS sequence"/>
</dbReference>
<organism evidence="1">
    <name type="scientific">Methanofollis liminatans</name>
    <dbReference type="NCBI Taxonomy" id="2201"/>
    <lineage>
        <taxon>Archaea</taxon>
        <taxon>Methanobacteriati</taxon>
        <taxon>Methanobacteriota</taxon>
        <taxon>Stenosarchaea group</taxon>
        <taxon>Methanomicrobia</taxon>
        <taxon>Methanomicrobiales</taxon>
        <taxon>Methanomicrobiaceae</taxon>
        <taxon>Methanofollis</taxon>
    </lineage>
</organism>
<dbReference type="AlphaFoldDB" id="A0A831PTB8"/>
<name>A0A831PTB8_9EURY</name>
<comment type="caution">
    <text evidence="1">The sequence shown here is derived from an EMBL/GenBank/DDBJ whole genome shotgun (WGS) entry which is preliminary data.</text>
</comment>
<dbReference type="Gene3D" id="6.10.140.1170">
    <property type="match status" value="1"/>
</dbReference>
<proteinExistence type="predicted"/>
<evidence type="ECO:0000313" key="1">
    <source>
        <dbReference type="EMBL" id="HDS63393.1"/>
    </source>
</evidence>